<name>A0A1V4GKN8_MORLA</name>
<dbReference type="EMBL" id="UGQC01000001">
    <property type="protein sequence ID" value="STZ00638.1"/>
    <property type="molecule type" value="Genomic_DNA"/>
</dbReference>
<evidence type="ECO:0000313" key="1">
    <source>
        <dbReference type="EMBL" id="OPH33192.1"/>
    </source>
</evidence>
<dbReference type="Proteomes" id="UP000254107">
    <property type="component" value="Unassembled WGS sequence"/>
</dbReference>
<dbReference type="EMBL" id="MXAN01000128">
    <property type="protein sequence ID" value="OPH33192.1"/>
    <property type="molecule type" value="Genomic_DNA"/>
</dbReference>
<sequence length="213" mass="23835">MENMGTIAKVTSTLAPVLHTLSVVIPQLRPVSVAVTVIDTLIQQLGLAEDGQTVESVGQDILDAYHADIKPTDYTTYDEYMQAIRDFKLENPDREMGEYLFAEKFASGLSVQTWGLEEKFGDEMSSLILAILKDAQNLEQGEGYFTPERIDSWITDVSSLADVAKYFGNELGIDEKNKVEQELVAIEKEQHPDKSLADIYKELDNIKDKIVVD</sequence>
<dbReference type="Proteomes" id="UP000191025">
    <property type="component" value="Unassembled WGS sequence"/>
</dbReference>
<accession>A0A1V4GKN8</accession>
<evidence type="ECO:0000313" key="2">
    <source>
        <dbReference type="EMBL" id="STZ00638.1"/>
    </source>
</evidence>
<gene>
    <name evidence="1" type="ORF">B5J94_13500</name>
    <name evidence="2" type="ORF">NCTC7911_02048</name>
</gene>
<keyword evidence="4" id="KW-1185">Reference proteome</keyword>
<proteinExistence type="predicted"/>
<evidence type="ECO:0000313" key="4">
    <source>
        <dbReference type="Proteomes" id="UP000254107"/>
    </source>
</evidence>
<organism evidence="1 3">
    <name type="scientific">Moraxella lacunata</name>
    <dbReference type="NCBI Taxonomy" id="477"/>
    <lineage>
        <taxon>Bacteria</taxon>
        <taxon>Pseudomonadati</taxon>
        <taxon>Pseudomonadota</taxon>
        <taxon>Gammaproteobacteria</taxon>
        <taxon>Moraxellales</taxon>
        <taxon>Moraxellaceae</taxon>
        <taxon>Moraxella</taxon>
    </lineage>
</organism>
<reference evidence="3" key="1">
    <citation type="submission" date="2017-03" db="EMBL/GenBank/DDBJ databases">
        <title>Draft genome sequence of Moraxella equi CCUG 4950T type strain.</title>
        <authorList>
            <person name="Salva-Serra F."/>
            <person name="Engstrom-Jakobsson H."/>
            <person name="Thorell K."/>
            <person name="Jaen-Luchoro D."/>
            <person name="Gonzales-Siles L."/>
            <person name="Karlsson R."/>
            <person name="Yazdan S."/>
            <person name="Boulund F."/>
            <person name="Johnning A."/>
            <person name="Engstrand L."/>
            <person name="Kristiansson E."/>
            <person name="Moore E."/>
        </authorList>
    </citation>
    <scope>NUCLEOTIDE SEQUENCE [LARGE SCALE GENOMIC DNA]</scope>
    <source>
        <strain evidence="3">CCUG 4441</strain>
    </source>
</reference>
<dbReference type="AlphaFoldDB" id="A0A1V4GKN8"/>
<reference evidence="1" key="2">
    <citation type="submission" date="2017-03" db="EMBL/GenBank/DDBJ databases">
        <authorList>
            <person name="Afonso C.L."/>
            <person name="Miller P.J."/>
            <person name="Scott M.A."/>
            <person name="Spackman E."/>
            <person name="Goraichik I."/>
            <person name="Dimitrov K.M."/>
            <person name="Suarez D.L."/>
            <person name="Swayne D.E."/>
        </authorList>
    </citation>
    <scope>NUCLEOTIDE SEQUENCE</scope>
    <source>
        <strain evidence="1">CCUG 4441</strain>
    </source>
</reference>
<evidence type="ECO:0000313" key="3">
    <source>
        <dbReference type="Proteomes" id="UP000191025"/>
    </source>
</evidence>
<reference evidence="2 4" key="3">
    <citation type="submission" date="2018-06" db="EMBL/GenBank/DDBJ databases">
        <authorList>
            <consortium name="Pathogen Informatics"/>
            <person name="Doyle S."/>
        </authorList>
    </citation>
    <scope>NUCLEOTIDE SEQUENCE [LARGE SCALE GENOMIC DNA]</scope>
    <source>
        <strain evidence="2 4">NCTC7911</strain>
    </source>
</reference>
<protein>
    <submittedName>
        <fullName evidence="1">Uncharacterized protein</fullName>
    </submittedName>
</protein>